<gene>
    <name evidence="1" type="ORF">BO95DRAFT_442828</name>
</gene>
<organism evidence="1 2">
    <name type="scientific">Aspergillus brunneoviolaceus CBS 621.78</name>
    <dbReference type="NCBI Taxonomy" id="1450534"/>
    <lineage>
        <taxon>Eukaryota</taxon>
        <taxon>Fungi</taxon>
        <taxon>Dikarya</taxon>
        <taxon>Ascomycota</taxon>
        <taxon>Pezizomycotina</taxon>
        <taxon>Eurotiomycetes</taxon>
        <taxon>Eurotiomycetidae</taxon>
        <taxon>Eurotiales</taxon>
        <taxon>Aspergillaceae</taxon>
        <taxon>Aspergillus</taxon>
        <taxon>Aspergillus subgen. Circumdati</taxon>
    </lineage>
</organism>
<name>A0ACD1G984_9EURO</name>
<evidence type="ECO:0000313" key="1">
    <source>
        <dbReference type="EMBL" id="RAH45723.1"/>
    </source>
</evidence>
<evidence type="ECO:0000313" key="2">
    <source>
        <dbReference type="Proteomes" id="UP000249057"/>
    </source>
</evidence>
<protein>
    <submittedName>
        <fullName evidence="1">Uncharacterized protein</fullName>
    </submittedName>
</protein>
<reference evidence="1" key="1">
    <citation type="submission" date="2018-02" db="EMBL/GenBank/DDBJ databases">
        <title>The genomes of Aspergillus section Nigri reveals drivers in fungal speciation.</title>
        <authorList>
            <consortium name="DOE Joint Genome Institute"/>
            <person name="Vesth T.C."/>
            <person name="Nybo J."/>
            <person name="Theobald S."/>
            <person name="Brandl J."/>
            <person name="Frisvad J.C."/>
            <person name="Nielsen K.F."/>
            <person name="Lyhne E.K."/>
            <person name="Kogle M.E."/>
            <person name="Kuo A."/>
            <person name="Riley R."/>
            <person name="Clum A."/>
            <person name="Nolan M."/>
            <person name="Lipzen A."/>
            <person name="Salamov A."/>
            <person name="Henrissat B."/>
            <person name="Wiebenga A."/>
            <person name="De vries R.P."/>
            <person name="Grigoriev I.V."/>
            <person name="Mortensen U.H."/>
            <person name="Andersen M.R."/>
            <person name="Baker S.E."/>
        </authorList>
    </citation>
    <scope>NUCLEOTIDE SEQUENCE</scope>
    <source>
        <strain evidence="1">CBS 621.78</strain>
    </source>
</reference>
<keyword evidence="2" id="KW-1185">Reference proteome</keyword>
<accession>A0ACD1G984</accession>
<dbReference type="EMBL" id="KZ825343">
    <property type="protein sequence ID" value="RAH45723.1"/>
    <property type="molecule type" value="Genomic_DNA"/>
</dbReference>
<sequence length="63" mass="6933">MLTPGRKQTRWIGSALWARRTQPGGDDASPAARRSTSGFGDWRVSSRSEKGSSVETSKFKGQY</sequence>
<dbReference type="Proteomes" id="UP000249057">
    <property type="component" value="Unassembled WGS sequence"/>
</dbReference>
<proteinExistence type="predicted"/>